<dbReference type="eggNOG" id="ENOG502SRRD">
    <property type="taxonomic scope" value="Eukaryota"/>
</dbReference>
<dbReference type="Proteomes" id="UP000095284">
    <property type="component" value="Unplaced"/>
</dbReference>
<feature type="domain" description="Centrosomal protein CEP104 N-terminal" evidence="3">
    <location>
        <begin position="248"/>
        <end position="369"/>
    </location>
</feature>
<evidence type="ECO:0000313" key="4">
    <source>
        <dbReference type="Proteomes" id="UP000095284"/>
    </source>
</evidence>
<evidence type="ECO:0000256" key="2">
    <source>
        <dbReference type="SAM" id="MobiDB-lite"/>
    </source>
</evidence>
<feature type="compositionally biased region" description="Basic residues" evidence="2">
    <location>
        <begin position="85"/>
        <end position="97"/>
    </location>
</feature>
<feature type="compositionally biased region" description="Polar residues" evidence="2">
    <location>
        <begin position="20"/>
        <end position="29"/>
    </location>
</feature>
<feature type="region of interest" description="Disordered" evidence="2">
    <location>
        <begin position="1"/>
        <end position="218"/>
    </location>
</feature>
<accession>A0A1I7SVQ7</accession>
<name>A0A1I7SVQ7_BURXY</name>
<dbReference type="InterPro" id="IPR052607">
    <property type="entry name" value="CEP104-like"/>
</dbReference>
<feature type="compositionally biased region" description="Low complexity" evidence="2">
    <location>
        <begin position="130"/>
        <end position="143"/>
    </location>
</feature>
<keyword evidence="1" id="KW-0175">Coiled coil</keyword>
<feature type="compositionally biased region" description="Low complexity" evidence="2">
    <location>
        <begin position="162"/>
        <end position="186"/>
    </location>
</feature>
<sequence>MATRNSRANENPRGEMVPRASSSNPNVTNPAVPLAANRPSQNIDPYSVADGLNAVNKGMPPPVPVDVPRARGITPSPNSAPVSRRSQRRNAQGRRTRVSTSESNLETTENERLRTVGRNKTPGSRDRRQTSSTVRTRSASRSTPGSQGSETDSRPRRRRATETASRSGSTRSSVSVRSGSRVSGTGSERKSTGASERSISRSGSVRTQTARSTRTEDSSGIRTLDWVPLLVGKESPQYFSEGIQHLEGWISEPNPEYPVEILLGLEYISNVYKLEITVVDHLLPEKIEVRVGRGEQLDRDMTYKSAREAAYELKGTVMFEKPTSKNVDPETKTVFIDYEAQYVWLTIFEPLRNRLNRTNQVRIGSLALYGYPMDKTKYTPLTPGTANTRTQLTTRGSGSSFVSVFSLTNSMGPGDLVGEDDDNAIGVIGNEGFKSFGDNLASDPLVSIRVAKRVLGRRIEKAERRGLDVQATVIQRAIERLNEYETKMLEMKSKMSTALTERDYEEAKKQFLSMIDARDLAFRVIHLDLLLGKEEVRSGDPGAWNQLLLENIT</sequence>
<reference evidence="5" key="1">
    <citation type="submission" date="2016-11" db="UniProtKB">
        <authorList>
            <consortium name="WormBaseParasite"/>
        </authorList>
    </citation>
    <scope>IDENTIFICATION</scope>
</reference>
<protein>
    <submittedName>
        <fullName evidence="5">Plus3 domain-containing protein</fullName>
    </submittedName>
</protein>
<dbReference type="PANTHER" id="PTHR13371:SF0">
    <property type="entry name" value="CENTROSOMAL PROTEIN OF 104 KDA"/>
    <property type="match status" value="1"/>
</dbReference>
<dbReference type="PANTHER" id="PTHR13371">
    <property type="entry name" value="GLYCINE-, GLUTAMATE-, THIENYLCYCLOHEXYLPIPERIDINE-BINDING PROTEIN"/>
    <property type="match status" value="1"/>
</dbReference>
<evidence type="ECO:0000313" key="5">
    <source>
        <dbReference type="WBParaSite" id="BXY_1713500.1"/>
    </source>
</evidence>
<feature type="coiled-coil region" evidence="1">
    <location>
        <begin position="474"/>
        <end position="501"/>
    </location>
</feature>
<dbReference type="WBParaSite" id="BXY_1713500.1">
    <property type="protein sequence ID" value="BXY_1713500.1"/>
    <property type="gene ID" value="BXY_1713500"/>
</dbReference>
<dbReference type="InterPro" id="IPR048739">
    <property type="entry name" value="CEP104_N"/>
</dbReference>
<organism evidence="4 5">
    <name type="scientific">Bursaphelenchus xylophilus</name>
    <name type="common">Pinewood nematode worm</name>
    <name type="synonym">Aphelenchoides xylophilus</name>
    <dbReference type="NCBI Taxonomy" id="6326"/>
    <lineage>
        <taxon>Eukaryota</taxon>
        <taxon>Metazoa</taxon>
        <taxon>Ecdysozoa</taxon>
        <taxon>Nematoda</taxon>
        <taxon>Chromadorea</taxon>
        <taxon>Rhabditida</taxon>
        <taxon>Tylenchina</taxon>
        <taxon>Tylenchomorpha</taxon>
        <taxon>Aphelenchoidea</taxon>
        <taxon>Aphelenchoididae</taxon>
        <taxon>Bursaphelenchus</taxon>
    </lineage>
</organism>
<feature type="compositionally biased region" description="Polar residues" evidence="2">
    <location>
        <begin position="192"/>
        <end position="212"/>
    </location>
</feature>
<dbReference type="AlphaFoldDB" id="A0A1I7SVQ7"/>
<dbReference type="Pfam" id="PF21038">
    <property type="entry name" value="CEP104_N"/>
    <property type="match status" value="1"/>
</dbReference>
<proteinExistence type="predicted"/>
<dbReference type="GO" id="GO:0005929">
    <property type="term" value="C:cilium"/>
    <property type="evidence" value="ECO:0007669"/>
    <property type="project" value="TreeGrafter"/>
</dbReference>
<evidence type="ECO:0000256" key="1">
    <source>
        <dbReference type="SAM" id="Coils"/>
    </source>
</evidence>
<evidence type="ECO:0000259" key="3">
    <source>
        <dbReference type="Pfam" id="PF21038"/>
    </source>
</evidence>